<accession>A0ACC0ZXV8</accession>
<comment type="caution">
    <text evidence="1">The sequence shown here is derived from an EMBL/GenBank/DDBJ whole genome shotgun (WGS) entry which is preliminary data.</text>
</comment>
<proteinExistence type="predicted"/>
<organism evidence="1 2">
    <name type="scientific">Pistacia atlantica</name>
    <dbReference type="NCBI Taxonomy" id="434234"/>
    <lineage>
        <taxon>Eukaryota</taxon>
        <taxon>Viridiplantae</taxon>
        <taxon>Streptophyta</taxon>
        <taxon>Embryophyta</taxon>
        <taxon>Tracheophyta</taxon>
        <taxon>Spermatophyta</taxon>
        <taxon>Magnoliopsida</taxon>
        <taxon>eudicotyledons</taxon>
        <taxon>Gunneridae</taxon>
        <taxon>Pentapetalae</taxon>
        <taxon>rosids</taxon>
        <taxon>malvids</taxon>
        <taxon>Sapindales</taxon>
        <taxon>Anacardiaceae</taxon>
        <taxon>Pistacia</taxon>
    </lineage>
</organism>
<reference evidence="2" key="1">
    <citation type="journal article" date="2023" name="G3 (Bethesda)">
        <title>Genome assembly and association tests identify interacting loci associated with vigor, precocity, and sex in interspecific pistachio rootstocks.</title>
        <authorList>
            <person name="Palmer W."/>
            <person name="Jacygrad E."/>
            <person name="Sagayaradj S."/>
            <person name="Cavanaugh K."/>
            <person name="Han R."/>
            <person name="Bertier L."/>
            <person name="Beede B."/>
            <person name="Kafkas S."/>
            <person name="Golino D."/>
            <person name="Preece J."/>
            <person name="Michelmore R."/>
        </authorList>
    </citation>
    <scope>NUCLEOTIDE SEQUENCE [LARGE SCALE GENOMIC DNA]</scope>
</reference>
<evidence type="ECO:0000313" key="1">
    <source>
        <dbReference type="EMBL" id="KAJ0078953.1"/>
    </source>
</evidence>
<protein>
    <submittedName>
        <fullName evidence="1">Uncharacterized protein</fullName>
    </submittedName>
</protein>
<keyword evidence="2" id="KW-1185">Reference proteome</keyword>
<dbReference type="EMBL" id="CM047909">
    <property type="protein sequence ID" value="KAJ0078953.1"/>
    <property type="molecule type" value="Genomic_DNA"/>
</dbReference>
<evidence type="ECO:0000313" key="2">
    <source>
        <dbReference type="Proteomes" id="UP001164250"/>
    </source>
</evidence>
<name>A0ACC0ZXV8_9ROSI</name>
<gene>
    <name evidence="1" type="ORF">Patl1_23229</name>
</gene>
<sequence length="165" mass="18557">MGEQPCKETSKDLLKKSDHICSGRLNGFFYHHGIYVGHGMVIHLKGPRKGTGKFSSSSSAMKSSSSSGWKSACPFSRQCFIKIVSSTVSRYVEEQMSSVKSPQDVVDLAYGELYGNNIFCGYDFFNRNCEHFGTYCKRGVAFSMQSLWVRATRKIISPWLKDFGF</sequence>
<dbReference type="Proteomes" id="UP001164250">
    <property type="component" value="Chromosome 13"/>
</dbReference>